<reference evidence="9 10" key="1">
    <citation type="submission" date="2023-08" db="EMBL/GenBank/DDBJ databases">
        <title>Functional and genomic diversity of the sorghum phyllosphere microbiome.</title>
        <authorList>
            <person name="Shade A."/>
        </authorList>
    </citation>
    <scope>NUCLEOTIDE SEQUENCE [LARGE SCALE GENOMIC DNA]</scope>
    <source>
        <strain evidence="9 10">SORGH_AS_0335</strain>
    </source>
</reference>
<dbReference type="Proteomes" id="UP001267710">
    <property type="component" value="Unassembled WGS sequence"/>
</dbReference>
<evidence type="ECO:0000256" key="4">
    <source>
        <dbReference type="ARBA" id="ARBA00022801"/>
    </source>
</evidence>
<comment type="catalytic activity">
    <reaction evidence="6">
        <text>a beta-lactam + H2O = a substituted beta-amino acid</text>
        <dbReference type="Rhea" id="RHEA:20401"/>
        <dbReference type="ChEBI" id="CHEBI:15377"/>
        <dbReference type="ChEBI" id="CHEBI:35627"/>
        <dbReference type="ChEBI" id="CHEBI:140347"/>
        <dbReference type="EC" id="3.5.2.6"/>
    </reaction>
</comment>
<evidence type="ECO:0000259" key="8">
    <source>
        <dbReference type="Pfam" id="PF00905"/>
    </source>
</evidence>
<name>A0ABU1IEU8_9BURK</name>
<proteinExistence type="inferred from homology"/>
<dbReference type="NCBIfam" id="NF000270">
    <property type="entry name" value="bla_class_D_alt"/>
    <property type="match status" value="1"/>
</dbReference>
<dbReference type="SUPFAM" id="SSF56601">
    <property type="entry name" value="beta-lactamase/transpeptidase-like"/>
    <property type="match status" value="1"/>
</dbReference>
<evidence type="ECO:0000256" key="6">
    <source>
        <dbReference type="RuleBase" id="RU361140"/>
    </source>
</evidence>
<comment type="similarity">
    <text evidence="1 6">Belongs to the class-D beta-lactamase family.</text>
</comment>
<evidence type="ECO:0000256" key="1">
    <source>
        <dbReference type="ARBA" id="ARBA00007898"/>
    </source>
</evidence>
<accession>A0ABU1IEU8</accession>
<dbReference type="InterPro" id="IPR002137">
    <property type="entry name" value="Beta-lactam_class-D_AS"/>
</dbReference>
<dbReference type="InterPro" id="IPR001460">
    <property type="entry name" value="PCN-bd_Tpept"/>
</dbReference>
<keyword evidence="5 6" id="KW-0046">Antibiotic resistance</keyword>
<keyword evidence="3 7" id="KW-0732">Signal</keyword>
<dbReference type="EMBL" id="JAVIZX010000001">
    <property type="protein sequence ID" value="MDR6215744.1"/>
    <property type="molecule type" value="Genomic_DNA"/>
</dbReference>
<organism evidence="9 10">
    <name type="scientific">Paracidovorax wautersii</name>
    <dbReference type="NCBI Taxonomy" id="1177982"/>
    <lineage>
        <taxon>Bacteria</taxon>
        <taxon>Pseudomonadati</taxon>
        <taxon>Pseudomonadota</taxon>
        <taxon>Betaproteobacteria</taxon>
        <taxon>Burkholderiales</taxon>
        <taxon>Comamonadaceae</taxon>
        <taxon>Paracidovorax</taxon>
    </lineage>
</organism>
<dbReference type="InterPro" id="IPR012338">
    <property type="entry name" value="Beta-lactam/transpept-like"/>
</dbReference>
<gene>
    <name evidence="9" type="ORF">QE399_003433</name>
</gene>
<keyword evidence="4 6" id="KW-0378">Hydrolase</keyword>
<feature type="chain" id="PRO_5045960306" description="Beta-lactamase" evidence="7">
    <location>
        <begin position="28"/>
        <end position="276"/>
    </location>
</feature>
<feature type="domain" description="Penicillin-binding protein transpeptidase" evidence="8">
    <location>
        <begin position="48"/>
        <end position="257"/>
    </location>
</feature>
<evidence type="ECO:0000313" key="10">
    <source>
        <dbReference type="Proteomes" id="UP001267710"/>
    </source>
</evidence>
<evidence type="ECO:0000313" key="9">
    <source>
        <dbReference type="EMBL" id="MDR6215744.1"/>
    </source>
</evidence>
<dbReference type="Gene3D" id="3.40.710.10">
    <property type="entry name" value="DD-peptidase/beta-lactamase superfamily"/>
    <property type="match status" value="1"/>
</dbReference>
<evidence type="ECO:0000256" key="5">
    <source>
        <dbReference type="ARBA" id="ARBA00023251"/>
    </source>
</evidence>
<feature type="signal peptide" evidence="7">
    <location>
        <begin position="1"/>
        <end position="27"/>
    </location>
</feature>
<evidence type="ECO:0000256" key="7">
    <source>
        <dbReference type="SAM" id="SignalP"/>
    </source>
</evidence>
<dbReference type="Pfam" id="PF00905">
    <property type="entry name" value="Transpeptidase"/>
    <property type="match status" value="1"/>
</dbReference>
<protein>
    <recommendedName>
        <fullName evidence="2 6">Beta-lactamase</fullName>
        <ecNumber evidence="2 6">3.5.2.6</ecNumber>
    </recommendedName>
</protein>
<dbReference type="EC" id="3.5.2.6" evidence="2 6"/>
<evidence type="ECO:0000256" key="3">
    <source>
        <dbReference type="ARBA" id="ARBA00022729"/>
    </source>
</evidence>
<dbReference type="PROSITE" id="PS00337">
    <property type="entry name" value="BETA_LACTAMASE_D"/>
    <property type="match status" value="1"/>
</dbReference>
<sequence>MSGGRCRALLRSGVSLGLLLGVFAAHAQRLACTLIVDAHSGRTVVEQGGCDTRVTPASTFKIPLSLIGFDAGVLQNAHAPTFQFRPGDPDWGGPAWLLPADPARWMQWSVVWFSQRLTHTVGATALQRYVQAFGYGNADLSGDAGRNNGLDRAWISSSLQVSAREQVAFLRRLVQGELPVSAQAVRMTAQITAIGPWPGGWQVHGKTGTAFPRRADGVSDTARGYGWFVGWAVRGGRVLAFARLAQDTQVHDTPHGLRVRDALKQDWASLVTTLAP</sequence>
<keyword evidence="10" id="KW-1185">Reference proteome</keyword>
<evidence type="ECO:0000256" key="2">
    <source>
        <dbReference type="ARBA" id="ARBA00012865"/>
    </source>
</evidence>
<comment type="caution">
    <text evidence="9">The sequence shown here is derived from an EMBL/GenBank/DDBJ whole genome shotgun (WGS) entry which is preliminary data.</text>
</comment>